<dbReference type="EMBL" id="CM003605">
    <property type="protein sequence ID" value="KYP71437.1"/>
    <property type="molecule type" value="Genomic_DNA"/>
</dbReference>
<evidence type="ECO:0000313" key="1">
    <source>
        <dbReference type="EMBL" id="KYP71437.1"/>
    </source>
</evidence>
<gene>
    <name evidence="1" type="ORF">KK1_010696</name>
</gene>
<sequence>MKIVVEKIFNSSSHRFCMWHIMKKVFETVGVSLNANKEFNSDFKCLFLNPHVSLVEFWIMFDSAIEAQRQKEILDVTPLLPEHIFK</sequence>
<reference evidence="1 2" key="1">
    <citation type="journal article" date="2012" name="Nat. Biotechnol.">
        <title>Draft genome sequence of pigeonpea (Cajanus cajan), an orphan legume crop of resource-poor farmers.</title>
        <authorList>
            <person name="Varshney R.K."/>
            <person name="Chen W."/>
            <person name="Li Y."/>
            <person name="Bharti A.K."/>
            <person name="Saxena R.K."/>
            <person name="Schlueter J.A."/>
            <person name="Donoghue M.T."/>
            <person name="Azam S."/>
            <person name="Fan G."/>
            <person name="Whaley A.M."/>
            <person name="Farmer A.D."/>
            <person name="Sheridan J."/>
            <person name="Iwata A."/>
            <person name="Tuteja R."/>
            <person name="Penmetsa R.V."/>
            <person name="Wu W."/>
            <person name="Upadhyaya H.D."/>
            <person name="Yang S.P."/>
            <person name="Shah T."/>
            <person name="Saxena K.B."/>
            <person name="Michael T."/>
            <person name="McCombie W.R."/>
            <person name="Yang B."/>
            <person name="Zhang G."/>
            <person name="Yang H."/>
            <person name="Wang J."/>
            <person name="Spillane C."/>
            <person name="Cook D.R."/>
            <person name="May G.D."/>
            <person name="Xu X."/>
            <person name="Jackson S.A."/>
        </authorList>
    </citation>
    <scope>NUCLEOTIDE SEQUENCE [LARGE SCALE GENOMIC DNA]</scope>
    <source>
        <strain evidence="2">cv. Asha</strain>
    </source>
</reference>
<dbReference type="PANTHER" id="PTHR47718:SF18">
    <property type="entry name" value="PROTEIN FAR1-RELATED SEQUENCE 5-LIKE"/>
    <property type="match status" value="1"/>
</dbReference>
<evidence type="ECO:0000313" key="2">
    <source>
        <dbReference type="Proteomes" id="UP000075243"/>
    </source>
</evidence>
<dbReference type="AlphaFoldDB" id="A0A151TWI9"/>
<dbReference type="Gramene" id="C.cajan_10396.t">
    <property type="protein sequence ID" value="C.cajan_10396.t"/>
    <property type="gene ID" value="C.cajan_10396"/>
</dbReference>
<evidence type="ECO:0008006" key="3">
    <source>
        <dbReference type="Google" id="ProtNLM"/>
    </source>
</evidence>
<protein>
    <recommendedName>
        <fullName evidence="3">Protein FAR1-RELATED SEQUENCE</fullName>
    </recommendedName>
</protein>
<name>A0A151TWI9_CAJCA</name>
<dbReference type="PANTHER" id="PTHR47718">
    <property type="entry name" value="OS01G0519700 PROTEIN"/>
    <property type="match status" value="1"/>
</dbReference>
<accession>A0A151TWI9</accession>
<organism evidence="1 2">
    <name type="scientific">Cajanus cajan</name>
    <name type="common">Pigeon pea</name>
    <name type="synonym">Cajanus indicus</name>
    <dbReference type="NCBI Taxonomy" id="3821"/>
    <lineage>
        <taxon>Eukaryota</taxon>
        <taxon>Viridiplantae</taxon>
        <taxon>Streptophyta</taxon>
        <taxon>Embryophyta</taxon>
        <taxon>Tracheophyta</taxon>
        <taxon>Spermatophyta</taxon>
        <taxon>Magnoliopsida</taxon>
        <taxon>eudicotyledons</taxon>
        <taxon>Gunneridae</taxon>
        <taxon>Pentapetalae</taxon>
        <taxon>rosids</taxon>
        <taxon>fabids</taxon>
        <taxon>Fabales</taxon>
        <taxon>Fabaceae</taxon>
        <taxon>Papilionoideae</taxon>
        <taxon>50 kb inversion clade</taxon>
        <taxon>NPAAA clade</taxon>
        <taxon>indigoferoid/millettioid clade</taxon>
        <taxon>Phaseoleae</taxon>
        <taxon>Cajanus</taxon>
    </lineage>
</organism>
<keyword evidence="2" id="KW-1185">Reference proteome</keyword>
<proteinExistence type="predicted"/>
<dbReference type="Proteomes" id="UP000075243">
    <property type="component" value="Chromosome 3"/>
</dbReference>